<sequence length="605" mass="68012">MDFSLLGPSAKRYFSDLMPQEYQTSTREVGSRDSASSSEGASEPRSAASRFYNFYSDSSLGKRLSNPSPKTPKASPKPPISEIQLNLSDATADKFVLVPDILSFGELEIQLPFTGKPYRLFDYWGKTKSAIPSATPVHPSAVGSLHDRACEIFFELKGGRVDYGKEHSRKFCHSQLGTHHPGLMPEWDGSNPIVLIGKGYGAQTCLYLQYLLATNFFKCNTSASWIKGIVSVEGSLSGSTLPYLWGLLPGTKTVIHPFSFLQFFLGFLHFLLWLDHAPILRLLDLVQMEHWSLSQKAGASLWSALFGRSQFAYFEDNFFHDYSVEGALWYSKLYHLSPKCIYLNYIGDSSVRSRVSNYHLPRLSNWRYFFTGLRLGRATFSSEIELRVLGGESSAGYWENNGYLPVKSQLPPAHHTVRFNMELGNKILDPILYPLLPGIWHNVYFHNSSALRIMQPQEQFYNYSSGISWAKFTASLDASGVSFMEKVESFLNWLQAFSPLTLVSILFTGYTNNGTDPDIWNKGFTPLLGDGSDGDFEKTDAIGRAWARDTETRAFLQSPSSIIRWMNHSPNSDQKTSNQLSLDSYAIRQALESRNDCPSPKLLQA</sequence>
<proteinExistence type="predicted"/>
<name>A0ACC2RP53_9FUNG</name>
<evidence type="ECO:0000313" key="2">
    <source>
        <dbReference type="Proteomes" id="UP001165960"/>
    </source>
</evidence>
<dbReference type="EMBL" id="QTSX02007101">
    <property type="protein sequence ID" value="KAJ9051868.1"/>
    <property type="molecule type" value="Genomic_DNA"/>
</dbReference>
<gene>
    <name evidence="1" type="ORF">DSO57_1000528</name>
</gene>
<keyword evidence="2" id="KW-1185">Reference proteome</keyword>
<organism evidence="1 2">
    <name type="scientific">Entomophthora muscae</name>
    <dbReference type="NCBI Taxonomy" id="34485"/>
    <lineage>
        <taxon>Eukaryota</taxon>
        <taxon>Fungi</taxon>
        <taxon>Fungi incertae sedis</taxon>
        <taxon>Zoopagomycota</taxon>
        <taxon>Entomophthoromycotina</taxon>
        <taxon>Entomophthoromycetes</taxon>
        <taxon>Entomophthorales</taxon>
        <taxon>Entomophthoraceae</taxon>
        <taxon>Entomophthora</taxon>
    </lineage>
</organism>
<accession>A0ACC2RP53</accession>
<dbReference type="Proteomes" id="UP001165960">
    <property type="component" value="Unassembled WGS sequence"/>
</dbReference>
<evidence type="ECO:0000313" key="1">
    <source>
        <dbReference type="EMBL" id="KAJ9051868.1"/>
    </source>
</evidence>
<protein>
    <submittedName>
        <fullName evidence="1">Uncharacterized protein</fullName>
    </submittedName>
</protein>
<reference evidence="1" key="1">
    <citation type="submission" date="2022-04" db="EMBL/GenBank/DDBJ databases">
        <title>Genome of the entomopathogenic fungus Entomophthora muscae.</title>
        <authorList>
            <person name="Elya C."/>
            <person name="Lovett B.R."/>
            <person name="Lee E."/>
            <person name="Macias A.M."/>
            <person name="Hajek A.E."/>
            <person name="De Bivort B.L."/>
            <person name="Kasson M.T."/>
            <person name="De Fine Licht H.H."/>
            <person name="Stajich J.E."/>
        </authorList>
    </citation>
    <scope>NUCLEOTIDE SEQUENCE</scope>
    <source>
        <strain evidence="1">Berkeley</strain>
    </source>
</reference>
<comment type="caution">
    <text evidence="1">The sequence shown here is derived from an EMBL/GenBank/DDBJ whole genome shotgun (WGS) entry which is preliminary data.</text>
</comment>